<evidence type="ECO:0008006" key="3">
    <source>
        <dbReference type="Google" id="ProtNLM"/>
    </source>
</evidence>
<reference evidence="1 2" key="1">
    <citation type="journal article" date="2022" name="Nat. Plants">
        <title>Genomes of leafy and leafless Platanthera orchids illuminate the evolution of mycoheterotrophy.</title>
        <authorList>
            <person name="Li M.H."/>
            <person name="Liu K.W."/>
            <person name="Li Z."/>
            <person name="Lu H.C."/>
            <person name="Ye Q.L."/>
            <person name="Zhang D."/>
            <person name="Wang J.Y."/>
            <person name="Li Y.F."/>
            <person name="Zhong Z.M."/>
            <person name="Liu X."/>
            <person name="Yu X."/>
            <person name="Liu D.K."/>
            <person name="Tu X.D."/>
            <person name="Liu B."/>
            <person name="Hao Y."/>
            <person name="Liao X.Y."/>
            <person name="Jiang Y.T."/>
            <person name="Sun W.H."/>
            <person name="Chen J."/>
            <person name="Chen Y.Q."/>
            <person name="Ai Y."/>
            <person name="Zhai J.W."/>
            <person name="Wu S.S."/>
            <person name="Zhou Z."/>
            <person name="Hsiao Y.Y."/>
            <person name="Wu W.L."/>
            <person name="Chen Y.Y."/>
            <person name="Lin Y.F."/>
            <person name="Hsu J.L."/>
            <person name="Li C.Y."/>
            <person name="Wang Z.W."/>
            <person name="Zhao X."/>
            <person name="Zhong W.Y."/>
            <person name="Ma X.K."/>
            <person name="Ma L."/>
            <person name="Huang J."/>
            <person name="Chen G.Z."/>
            <person name="Huang M.Z."/>
            <person name="Huang L."/>
            <person name="Peng D.H."/>
            <person name="Luo Y.B."/>
            <person name="Zou S.Q."/>
            <person name="Chen S.P."/>
            <person name="Lan S."/>
            <person name="Tsai W.C."/>
            <person name="Van de Peer Y."/>
            <person name="Liu Z.J."/>
        </authorList>
    </citation>
    <scope>NUCLEOTIDE SEQUENCE [LARGE SCALE GENOMIC DNA]</scope>
    <source>
        <strain evidence="1">Lor288</strain>
    </source>
</reference>
<proteinExistence type="predicted"/>
<dbReference type="InterPro" id="IPR004000">
    <property type="entry name" value="Actin"/>
</dbReference>
<name>A0ABR2M519_9ASPA</name>
<protein>
    <recommendedName>
        <fullName evidence="3">Actin</fullName>
    </recommendedName>
</protein>
<dbReference type="Pfam" id="PF00022">
    <property type="entry name" value="Actin"/>
    <property type="match status" value="1"/>
</dbReference>
<dbReference type="InterPro" id="IPR043129">
    <property type="entry name" value="ATPase_NBD"/>
</dbReference>
<evidence type="ECO:0000313" key="1">
    <source>
        <dbReference type="EMBL" id="KAK8958298.1"/>
    </source>
</evidence>
<dbReference type="SUPFAM" id="SSF53067">
    <property type="entry name" value="Actin-like ATPase domain"/>
    <property type="match status" value="1"/>
</dbReference>
<evidence type="ECO:0000313" key="2">
    <source>
        <dbReference type="Proteomes" id="UP001412067"/>
    </source>
</evidence>
<organism evidence="1 2">
    <name type="scientific">Platanthera guangdongensis</name>
    <dbReference type="NCBI Taxonomy" id="2320717"/>
    <lineage>
        <taxon>Eukaryota</taxon>
        <taxon>Viridiplantae</taxon>
        <taxon>Streptophyta</taxon>
        <taxon>Embryophyta</taxon>
        <taxon>Tracheophyta</taxon>
        <taxon>Spermatophyta</taxon>
        <taxon>Magnoliopsida</taxon>
        <taxon>Liliopsida</taxon>
        <taxon>Asparagales</taxon>
        <taxon>Orchidaceae</taxon>
        <taxon>Orchidoideae</taxon>
        <taxon>Orchideae</taxon>
        <taxon>Orchidinae</taxon>
        <taxon>Platanthera</taxon>
    </lineage>
</organism>
<dbReference type="Proteomes" id="UP001412067">
    <property type="component" value="Unassembled WGS sequence"/>
</dbReference>
<comment type="caution">
    <text evidence="1">The sequence shown here is derived from an EMBL/GenBank/DDBJ whole genome shotgun (WGS) entry which is preliminary data.</text>
</comment>
<dbReference type="Gene3D" id="3.30.420.40">
    <property type="match status" value="1"/>
</dbReference>
<accession>A0ABR2M519</accession>
<keyword evidence="2" id="KW-1185">Reference proteome</keyword>
<dbReference type="EMBL" id="JBBWWR010000012">
    <property type="protein sequence ID" value="KAK8958298.1"/>
    <property type="molecule type" value="Genomic_DNA"/>
</dbReference>
<gene>
    <name evidence="1" type="ORF">KSP40_PGU001660</name>
</gene>
<sequence length="92" mass="10040">MGSQTLGRPSSFRRIASICVDNTFRLMYAFFWCSDLEMAVCEDTLPLVCDNGTGLVKAGFAGEDAPKAVFHSIVGRPRHTGVMVGMGQKIHM</sequence>